<sequence>MEQTECKRRIQAALLSKAFPPQIIFPEAQQQLDVLAPLAGLFGRPIVVWVPECREAGQKPQCVSPGCLCTPRLKEYKHRVVQDVESKVELLYIKYQCTGADRRCFSTVSQAYLQRSVETLLHFPYLTSHKTGYAKNLMEMVHDGITSPSGLAKMMDNIRRRRQVRYYKLYTLFSDRLQRLRRSNPAYLTISPPSCDLYCQNNAVPTEQVMTAVWLETTEVWSSLAEKLMRKMQVKRAIRMDPSVKFCKKLKVWTGSGKRDSMSDAKMLLLVQNEIGQIVGRRLTRSENNEETEALLRWVKPSLCMDNDEVNCICLVSDNATGVKGMVGDVFEKRVTVKQDPFHVIQRISEKVKSPRKKQVCKELKEALYTVDGKLRPPTEMALRFRQVTTSLSASDICCSEAKWRGCCDSNISQIESGDLYVDDNTYSEGGHQIRVVSTSQLEGFHAGLKKLIARSVSVKLGLRILDIFIVQHNLRVGADFGRNPDFGALDFVSLAQAALLSRGSLPESPQLAFALHILSEPLDQPQYRSASSTDFSFAQWQRMFDSVHVDSSNVDATLSAPQNHFQSVKELLMKSATSVVTNRLPKHAFLASLSLDANSYEPAAGFTSQEYELLRQIRAEQEREECQWSKCLLITTIMYNLVVANNPNTALALQRRSYATIVSKLASLSARKSEAKPSSSRRVNLFALHQNRPVTSATTAYERSFLEQLFDALRGSRLFKGKKKLFCKVYDFASRVCDGIFPKEEAILTRKWGSLKRSSNRFTSLKIKLKLPPQQSTSPTATVVTDSASAPTAAIAVGVSSCTSDARSLPNQKQISSACDRGQSLLRDSAKEFGHGGTPIEESASQLLKSQLLAAGFDPASGEGTAQQFLVASTPSAEPLTPADSSHRQHSPEIMTDEDVSFFLSMAESTPRDPQKWKLIHAKYIERFPSSLRNPNALRCKLAKEKRRRVPEVVTLAPLPSKKSRTSSCESCRRKKKRCGVGSINPSCARAPLQSSRALDDYFSGA</sequence>
<proteinExistence type="predicted"/>
<dbReference type="AlphaFoldDB" id="A0A6A3HC63"/>
<dbReference type="Proteomes" id="UP000435112">
    <property type="component" value="Unassembled WGS sequence"/>
</dbReference>
<protein>
    <submittedName>
        <fullName evidence="1">Uncharacterized protein</fullName>
    </submittedName>
</protein>
<organism evidence="1 2">
    <name type="scientific">Phytophthora rubi</name>
    <dbReference type="NCBI Taxonomy" id="129364"/>
    <lineage>
        <taxon>Eukaryota</taxon>
        <taxon>Sar</taxon>
        <taxon>Stramenopiles</taxon>
        <taxon>Oomycota</taxon>
        <taxon>Peronosporomycetes</taxon>
        <taxon>Peronosporales</taxon>
        <taxon>Peronosporaceae</taxon>
        <taxon>Phytophthora</taxon>
    </lineage>
</organism>
<evidence type="ECO:0000313" key="2">
    <source>
        <dbReference type="Proteomes" id="UP000435112"/>
    </source>
</evidence>
<comment type="caution">
    <text evidence="1">The sequence shown here is derived from an EMBL/GenBank/DDBJ whole genome shotgun (WGS) entry which is preliminary data.</text>
</comment>
<name>A0A6A3HC63_9STRA</name>
<dbReference type="EMBL" id="QXFU01004970">
    <property type="protein sequence ID" value="KAE8966248.1"/>
    <property type="molecule type" value="Genomic_DNA"/>
</dbReference>
<gene>
    <name evidence="1" type="ORF">PR002_g28421</name>
</gene>
<accession>A0A6A3HC63</accession>
<evidence type="ECO:0000313" key="1">
    <source>
        <dbReference type="EMBL" id="KAE8966248.1"/>
    </source>
</evidence>
<dbReference type="OrthoDB" id="124672at2759"/>
<reference evidence="1 2" key="1">
    <citation type="submission" date="2018-09" db="EMBL/GenBank/DDBJ databases">
        <title>Genomic investigation of the strawberry pathogen Phytophthora fragariae indicates pathogenicity is determined by transcriptional variation in three key races.</title>
        <authorList>
            <person name="Adams T.M."/>
            <person name="Armitage A.D."/>
            <person name="Sobczyk M.K."/>
            <person name="Bates H.J."/>
            <person name="Dunwell J.M."/>
            <person name="Nellist C.F."/>
            <person name="Harrison R.J."/>
        </authorList>
    </citation>
    <scope>NUCLEOTIDE SEQUENCE [LARGE SCALE GENOMIC DNA]</scope>
    <source>
        <strain evidence="1 2">SCRP324</strain>
    </source>
</reference>